<evidence type="ECO:0000313" key="1">
    <source>
        <dbReference type="EMBL" id="KAF9451116.1"/>
    </source>
</evidence>
<gene>
    <name evidence="1" type="ORF">P691DRAFT_624001</name>
</gene>
<organism evidence="1 2">
    <name type="scientific">Macrolepiota fuliginosa MF-IS2</name>
    <dbReference type="NCBI Taxonomy" id="1400762"/>
    <lineage>
        <taxon>Eukaryota</taxon>
        <taxon>Fungi</taxon>
        <taxon>Dikarya</taxon>
        <taxon>Basidiomycota</taxon>
        <taxon>Agaricomycotina</taxon>
        <taxon>Agaricomycetes</taxon>
        <taxon>Agaricomycetidae</taxon>
        <taxon>Agaricales</taxon>
        <taxon>Agaricineae</taxon>
        <taxon>Agaricaceae</taxon>
        <taxon>Macrolepiota</taxon>
    </lineage>
</organism>
<evidence type="ECO:0000313" key="2">
    <source>
        <dbReference type="Proteomes" id="UP000807342"/>
    </source>
</evidence>
<feature type="non-terminal residue" evidence="1">
    <location>
        <position position="1"/>
    </location>
</feature>
<reference evidence="1" key="1">
    <citation type="submission" date="2020-11" db="EMBL/GenBank/DDBJ databases">
        <authorList>
            <consortium name="DOE Joint Genome Institute"/>
            <person name="Ahrendt S."/>
            <person name="Riley R."/>
            <person name="Andreopoulos W."/>
            <person name="Labutti K."/>
            <person name="Pangilinan J."/>
            <person name="Ruiz-Duenas F.J."/>
            <person name="Barrasa J.M."/>
            <person name="Sanchez-Garcia M."/>
            <person name="Camarero S."/>
            <person name="Miyauchi S."/>
            <person name="Serrano A."/>
            <person name="Linde D."/>
            <person name="Babiker R."/>
            <person name="Drula E."/>
            <person name="Ayuso-Fernandez I."/>
            <person name="Pacheco R."/>
            <person name="Padilla G."/>
            <person name="Ferreira P."/>
            <person name="Barriuso J."/>
            <person name="Kellner H."/>
            <person name="Castanera R."/>
            <person name="Alfaro M."/>
            <person name="Ramirez L."/>
            <person name="Pisabarro A.G."/>
            <person name="Kuo A."/>
            <person name="Tritt A."/>
            <person name="Lipzen A."/>
            <person name="He G."/>
            <person name="Yan M."/>
            <person name="Ng V."/>
            <person name="Cullen D."/>
            <person name="Martin F."/>
            <person name="Rosso M.-N."/>
            <person name="Henrissat B."/>
            <person name="Hibbett D."/>
            <person name="Martinez A.T."/>
            <person name="Grigoriev I.V."/>
        </authorList>
    </citation>
    <scope>NUCLEOTIDE SEQUENCE</scope>
    <source>
        <strain evidence="1">MF-IS2</strain>
    </source>
</reference>
<dbReference type="InterPro" id="IPR036812">
    <property type="entry name" value="NAD(P)_OxRdtase_dom_sf"/>
</dbReference>
<keyword evidence="2" id="KW-1185">Reference proteome</keyword>
<dbReference type="Proteomes" id="UP000807342">
    <property type="component" value="Unassembled WGS sequence"/>
</dbReference>
<dbReference type="AlphaFoldDB" id="A0A9P6C3V4"/>
<proteinExistence type="predicted"/>
<dbReference type="EMBL" id="MU151091">
    <property type="protein sequence ID" value="KAF9451116.1"/>
    <property type="molecule type" value="Genomic_DNA"/>
</dbReference>
<feature type="non-terminal residue" evidence="1">
    <location>
        <position position="103"/>
    </location>
</feature>
<comment type="caution">
    <text evidence="1">The sequence shown here is derived from an EMBL/GenBank/DDBJ whole genome shotgun (WGS) entry which is preliminary data.</text>
</comment>
<name>A0A9P6C3V4_9AGAR</name>
<dbReference type="Gene3D" id="3.20.20.100">
    <property type="entry name" value="NADP-dependent oxidoreductase domain"/>
    <property type="match status" value="1"/>
</dbReference>
<dbReference type="SUPFAM" id="SSF51430">
    <property type="entry name" value="NAD(P)-linked oxidoreductase"/>
    <property type="match status" value="1"/>
</dbReference>
<sequence length="103" mass="11141">ISISQKNGITIASYGGQTPVAHVPDGPLKEALSSIHPRLEKTQGTPISKGQLISKWLIQKGVVVVVITTSSKVFRVKGFLDTENVPYLTEQEIRSIEEAGSKL</sequence>
<protein>
    <submittedName>
        <fullName evidence="1">Uncharacterized protein</fullName>
    </submittedName>
</protein>
<dbReference type="OrthoDB" id="416253at2759"/>
<accession>A0A9P6C3V4</accession>